<evidence type="ECO:0000313" key="2">
    <source>
        <dbReference type="EMBL" id="KAK9815206.1"/>
    </source>
</evidence>
<accession>A0AAW1Q353</accession>
<evidence type="ECO:0008006" key="4">
    <source>
        <dbReference type="Google" id="ProtNLM"/>
    </source>
</evidence>
<evidence type="ECO:0000256" key="1">
    <source>
        <dbReference type="SAM" id="SignalP"/>
    </source>
</evidence>
<proteinExistence type="predicted"/>
<protein>
    <recommendedName>
        <fullName evidence="4">Secreted protein</fullName>
    </recommendedName>
</protein>
<feature type="signal peptide" evidence="1">
    <location>
        <begin position="1"/>
        <end position="23"/>
    </location>
</feature>
<keyword evidence="1" id="KW-0732">Signal</keyword>
<sequence>MTISSGTTASAFVVASLLTLASAQVETPCPVNLNVHNRLHPNGITGTVYTTFVVVNGQNDIAGADPINGGSGCNLVAINFPDFYKTTGATFCQTATNQAPTTTPANLGITPTTSNTIAGTPVFNPATNNSTSNGRKLKLLQCGQRSNFAAHLSTGGLKQSASNPLQYYGIIKGTDGTTYFGTATDGSCLGPNYINVDKFLFQEQIGLAALCSNNGITVG</sequence>
<dbReference type="Proteomes" id="UP001465755">
    <property type="component" value="Unassembled WGS sequence"/>
</dbReference>
<comment type="caution">
    <text evidence="2">The sequence shown here is derived from an EMBL/GenBank/DDBJ whole genome shotgun (WGS) entry which is preliminary data.</text>
</comment>
<gene>
    <name evidence="2" type="ORF">WJX73_010936</name>
</gene>
<keyword evidence="3" id="KW-1185">Reference proteome</keyword>
<feature type="chain" id="PRO_5043867235" description="Secreted protein" evidence="1">
    <location>
        <begin position="24"/>
        <end position="219"/>
    </location>
</feature>
<name>A0AAW1Q353_9CHLO</name>
<reference evidence="2 3" key="1">
    <citation type="journal article" date="2024" name="Nat. Commun.">
        <title>Phylogenomics reveals the evolutionary origins of lichenization in chlorophyte algae.</title>
        <authorList>
            <person name="Puginier C."/>
            <person name="Libourel C."/>
            <person name="Otte J."/>
            <person name="Skaloud P."/>
            <person name="Haon M."/>
            <person name="Grisel S."/>
            <person name="Petersen M."/>
            <person name="Berrin J.G."/>
            <person name="Delaux P.M."/>
            <person name="Dal Grande F."/>
            <person name="Keller J."/>
        </authorList>
    </citation>
    <scope>NUCLEOTIDE SEQUENCE [LARGE SCALE GENOMIC DNA]</scope>
    <source>
        <strain evidence="2 3">SAG 2036</strain>
    </source>
</reference>
<organism evidence="2 3">
    <name type="scientific">Symbiochloris irregularis</name>
    <dbReference type="NCBI Taxonomy" id="706552"/>
    <lineage>
        <taxon>Eukaryota</taxon>
        <taxon>Viridiplantae</taxon>
        <taxon>Chlorophyta</taxon>
        <taxon>core chlorophytes</taxon>
        <taxon>Trebouxiophyceae</taxon>
        <taxon>Trebouxiales</taxon>
        <taxon>Trebouxiaceae</taxon>
        <taxon>Symbiochloris</taxon>
    </lineage>
</organism>
<dbReference type="EMBL" id="JALJOQ010000001">
    <property type="protein sequence ID" value="KAK9815206.1"/>
    <property type="molecule type" value="Genomic_DNA"/>
</dbReference>
<dbReference type="AlphaFoldDB" id="A0AAW1Q353"/>
<evidence type="ECO:0000313" key="3">
    <source>
        <dbReference type="Proteomes" id="UP001465755"/>
    </source>
</evidence>